<dbReference type="InterPro" id="IPR055164">
    <property type="entry name" value="EDR1/CTR1/ARMC3-like_pept-like"/>
</dbReference>
<feature type="repeat" description="ARM" evidence="2">
    <location>
        <begin position="415"/>
        <end position="447"/>
    </location>
</feature>
<dbReference type="InterPro" id="IPR000225">
    <property type="entry name" value="Armadillo"/>
</dbReference>
<proteinExistence type="predicted"/>
<dbReference type="SUPFAM" id="SSF48371">
    <property type="entry name" value="ARM repeat"/>
    <property type="match status" value="1"/>
</dbReference>
<feature type="compositionally biased region" description="Basic and acidic residues" evidence="3">
    <location>
        <begin position="698"/>
        <end position="727"/>
    </location>
</feature>
<dbReference type="Gene3D" id="1.25.10.10">
    <property type="entry name" value="Leucine-rich Repeat Variant"/>
    <property type="match status" value="4"/>
</dbReference>
<gene>
    <name evidence="5" type="ORF">MEDL_57363</name>
</gene>
<dbReference type="PROSITE" id="PS50176">
    <property type="entry name" value="ARM_REPEAT"/>
    <property type="match status" value="2"/>
</dbReference>
<dbReference type="InterPro" id="IPR011989">
    <property type="entry name" value="ARM-like"/>
</dbReference>
<dbReference type="Proteomes" id="UP000683360">
    <property type="component" value="Unassembled WGS sequence"/>
</dbReference>
<sequence>MYAAYCSETYPKQFIKTDMGKKVKKDEKPPPDDVFDPLLVESRQAGTVVLMLSSPEEDVQAKACEAIYKYVDKCDENKKQLLDLNAIEALLPLLQSEDRIVRRNACMAVSVMTAHPEVRKKLRKNEEAIPAMITLLAPEEDTVVHEFCALGLSQMAIEFSSKAVIFENNGIEPLVKCLSSSDPDVQKNAIETLAQLLLDYQTRAAIKDCDGLSPMLELLKSEFSIIQKLALLALDRASQDDFVAHPEWNDLHVMAVMVLANLLEDHESLELVKETGTLKRLVALITDQPPPEEEAKGGGGKGGKAEKGGSRAAKKSAKDGGKTSRGKKSSEEKEESVPGEAIIPTLPDVKMCAAKAIARSARSAENRKILHEQEAEKMLIHLLAHESTEVQTAAAQALGIMSENLLTKDSIREWEGVQPLVKLLNSDNGDVKEAASLALANLTANNSTNCHDISNFGGIDALIHTLADAREEAVAKNACCLTNMATEEALRSDAQNKHIVVKLIEPLKSKNTNVQSKCSLAVAAFVCDVDSRSDFRNNGGIEYLITLLHSGNDEVRRNSSWAIAVCAVDEQTASEVCKLGGMSVLQEIQVSGTRRNPFADVALQNLLNSNLSAKYSLTGALSSTNIILDGFYDAGQLRPGSQFLSLEDYCKQELHDKRPVLLVNAKPESAPKESQSQADAEMAKDSSKTSVSGKSSRTGRETKARKGSGERKSKAQKEKEEKQREEEIQAQLQREAENQSTTDNKPFEMPCDSNLCQYLEEITEKIQPLQTTREQVIALAQYVSDHMGGPIEKGELANFSYELPISQIRYEMKSNVVPIGKIKTGIHIHRALLFKVLADRIAVGCTLNRGEYNLAWNEVMLPDSDDTPGAPKFPPRTFVVDLVHCPDERSAEEIICLDMLKEEIMHSSNYIARPVTSSWVLRKGEALIDL</sequence>
<name>A0A8S3UNT4_MYTED</name>
<organism evidence="5 6">
    <name type="scientific">Mytilus edulis</name>
    <name type="common">Blue mussel</name>
    <dbReference type="NCBI Taxonomy" id="6550"/>
    <lineage>
        <taxon>Eukaryota</taxon>
        <taxon>Metazoa</taxon>
        <taxon>Spiralia</taxon>
        <taxon>Lophotrochozoa</taxon>
        <taxon>Mollusca</taxon>
        <taxon>Bivalvia</taxon>
        <taxon>Autobranchia</taxon>
        <taxon>Pteriomorphia</taxon>
        <taxon>Mytilida</taxon>
        <taxon>Mytiloidea</taxon>
        <taxon>Mytilidae</taxon>
        <taxon>Mytilinae</taxon>
        <taxon>Mytilus</taxon>
    </lineage>
</organism>
<feature type="domain" description="EDR1/CTR1/ARMC3-like peptidase-like" evidence="4">
    <location>
        <begin position="731"/>
        <end position="860"/>
    </location>
</feature>
<dbReference type="PANTHER" id="PTHR46618:SF1">
    <property type="entry name" value="ARMADILLO REPEAT-CONTAINING PROTEIN 3"/>
    <property type="match status" value="1"/>
</dbReference>
<feature type="region of interest" description="Disordered" evidence="3">
    <location>
        <begin position="662"/>
        <end position="748"/>
    </location>
</feature>
<feature type="repeat" description="ARM" evidence="2">
    <location>
        <begin position="169"/>
        <end position="211"/>
    </location>
</feature>
<dbReference type="OrthoDB" id="7537227at2759"/>
<dbReference type="PANTHER" id="PTHR46618">
    <property type="entry name" value="ARMADILLO REPEAT-CONTAINING PROTEIN 3"/>
    <property type="match status" value="1"/>
</dbReference>
<dbReference type="InterPro" id="IPR052441">
    <property type="entry name" value="Armadillo-Ser/Thr_Kinase"/>
</dbReference>
<evidence type="ECO:0000313" key="5">
    <source>
        <dbReference type="EMBL" id="CAG2245331.1"/>
    </source>
</evidence>
<keyword evidence="6" id="KW-1185">Reference proteome</keyword>
<evidence type="ECO:0000256" key="1">
    <source>
        <dbReference type="ARBA" id="ARBA00022737"/>
    </source>
</evidence>
<dbReference type="AlphaFoldDB" id="A0A8S3UNT4"/>
<dbReference type="Pfam" id="PF14381">
    <property type="entry name" value="EDR1_CTR1_ARMC3_pept"/>
    <property type="match status" value="1"/>
</dbReference>
<keyword evidence="1" id="KW-0677">Repeat</keyword>
<evidence type="ECO:0000259" key="4">
    <source>
        <dbReference type="Pfam" id="PF14381"/>
    </source>
</evidence>
<dbReference type="InterPro" id="IPR016024">
    <property type="entry name" value="ARM-type_fold"/>
</dbReference>
<evidence type="ECO:0000256" key="3">
    <source>
        <dbReference type="SAM" id="MobiDB-lite"/>
    </source>
</evidence>
<feature type="region of interest" description="Disordered" evidence="3">
    <location>
        <begin position="285"/>
        <end position="342"/>
    </location>
</feature>
<dbReference type="Pfam" id="PF00514">
    <property type="entry name" value="Arm"/>
    <property type="match status" value="3"/>
</dbReference>
<protein>
    <submittedName>
        <fullName evidence="5">Armadillo repeat-containing protein 3</fullName>
    </submittedName>
</protein>
<accession>A0A8S3UNT4</accession>
<evidence type="ECO:0000256" key="2">
    <source>
        <dbReference type="PROSITE-ProRule" id="PRU00259"/>
    </source>
</evidence>
<evidence type="ECO:0000313" key="6">
    <source>
        <dbReference type="Proteomes" id="UP000683360"/>
    </source>
</evidence>
<dbReference type="SMART" id="SM00185">
    <property type="entry name" value="ARM"/>
    <property type="match status" value="8"/>
</dbReference>
<comment type="caution">
    <text evidence="5">The sequence shown here is derived from an EMBL/GenBank/DDBJ whole genome shotgun (WGS) entry which is preliminary data.</text>
</comment>
<dbReference type="EMBL" id="CAJPWZ010002768">
    <property type="protein sequence ID" value="CAG2245331.1"/>
    <property type="molecule type" value="Genomic_DNA"/>
</dbReference>
<reference evidence="5" key="1">
    <citation type="submission" date="2021-03" db="EMBL/GenBank/DDBJ databases">
        <authorList>
            <person name="Bekaert M."/>
        </authorList>
    </citation>
    <scope>NUCLEOTIDE SEQUENCE</scope>
</reference>